<dbReference type="Pfam" id="PF04101">
    <property type="entry name" value="Glyco_tran_28_C"/>
    <property type="match status" value="1"/>
</dbReference>
<dbReference type="AlphaFoldDB" id="A0A554LFL3"/>
<dbReference type="PANTHER" id="PTHR21015:SF22">
    <property type="entry name" value="GLYCOSYLTRANSFERASE"/>
    <property type="match status" value="1"/>
</dbReference>
<evidence type="ECO:0000259" key="1">
    <source>
        <dbReference type="Pfam" id="PF04101"/>
    </source>
</evidence>
<reference evidence="2 3" key="1">
    <citation type="submission" date="2017-07" db="EMBL/GenBank/DDBJ databases">
        <title>Mechanisms for carbon and nitrogen cycling indicate functional differentiation within the Candidate Phyla Radiation.</title>
        <authorList>
            <person name="Danczak R.E."/>
            <person name="Johnston M.D."/>
            <person name="Kenah C."/>
            <person name="Slattery M."/>
            <person name="Wrighton K.C."/>
            <person name="Wilkins M.J."/>
        </authorList>
    </citation>
    <scope>NUCLEOTIDE SEQUENCE [LARGE SCALE GENOMIC DNA]</scope>
    <source>
        <strain evidence="2">Licking1014_85</strain>
    </source>
</reference>
<dbReference type="PANTHER" id="PTHR21015">
    <property type="entry name" value="UDP-N-ACETYLGLUCOSAMINE--N-ACETYLMURAMYL-(PENTAPEPTIDE) PYROPHOSPHORYL-UNDECAPRENOL N-ACETYLGLUCOSAMINE TRANSFERASE 1"/>
    <property type="match status" value="1"/>
</dbReference>
<evidence type="ECO:0000313" key="3">
    <source>
        <dbReference type="Proteomes" id="UP000315589"/>
    </source>
</evidence>
<proteinExistence type="predicted"/>
<dbReference type="Proteomes" id="UP000315589">
    <property type="component" value="Unassembled WGS sequence"/>
</dbReference>
<organism evidence="2 3">
    <name type="scientific">Candidatus Berkelbacteria bacterium Licking1014_85</name>
    <dbReference type="NCBI Taxonomy" id="2017148"/>
    <lineage>
        <taxon>Bacteria</taxon>
        <taxon>Candidatus Berkelbacteria</taxon>
    </lineage>
</organism>
<dbReference type="SUPFAM" id="SSF53756">
    <property type="entry name" value="UDP-Glycosyltransferase/glycogen phosphorylase"/>
    <property type="match status" value="1"/>
</dbReference>
<feature type="domain" description="Glycosyl transferase family 28 C-terminal" evidence="1">
    <location>
        <begin position="21"/>
        <end position="175"/>
    </location>
</feature>
<dbReference type="InterPro" id="IPR007235">
    <property type="entry name" value="Glyco_trans_28_C"/>
</dbReference>
<name>A0A554LFL3_9BACT</name>
<keyword evidence="2" id="KW-0808">Transferase</keyword>
<dbReference type="Gene3D" id="3.40.50.2000">
    <property type="entry name" value="Glycogen Phosphorylase B"/>
    <property type="match status" value="1"/>
</dbReference>
<accession>A0A554LFL3</accession>
<comment type="caution">
    <text evidence="2">The sequence shown here is derived from an EMBL/GenBank/DDBJ whole genome shotgun (WGS) entry which is preliminary data.</text>
</comment>
<evidence type="ECO:0000313" key="2">
    <source>
        <dbReference type="EMBL" id="TSC91660.1"/>
    </source>
</evidence>
<dbReference type="CDD" id="cd03785">
    <property type="entry name" value="GT28_MurG"/>
    <property type="match status" value="1"/>
</dbReference>
<dbReference type="GO" id="GO:0016758">
    <property type="term" value="F:hexosyltransferase activity"/>
    <property type="evidence" value="ECO:0007669"/>
    <property type="project" value="InterPro"/>
</dbReference>
<protein>
    <submittedName>
        <fullName evidence="2">UDP-N-acetylglucosamine-N-acetylmuramyl-(Pentapeptide) pyrophosphoryl-undecaprenol N-acetylglucosamine transferase</fullName>
    </submittedName>
</protein>
<gene>
    <name evidence="2" type="ORF">CEN91_620</name>
</gene>
<sequence>LYFADKEKAIDFFGFQKEVPVILIIGGGTGSQVMNSLVLHSLDHLVKFCQIIHSTGWGRTETEARHSRYRRYEFIDRNTMKMAYAAADLVVSRAGMSTITELAYLGKAAALIPIPRSHQELNAYELGKYNACEILNQNELDPGAFAQIIEDLLRDKSLLHSLSSNIQKVMPKDATERVIKEIVEII</sequence>
<dbReference type="EMBL" id="VMGI01000104">
    <property type="protein sequence ID" value="TSC91660.1"/>
    <property type="molecule type" value="Genomic_DNA"/>
</dbReference>
<feature type="non-terminal residue" evidence="2">
    <location>
        <position position="1"/>
    </location>
</feature>